<dbReference type="EMBL" id="BTSX01000006">
    <property type="protein sequence ID" value="GMT05744.1"/>
    <property type="molecule type" value="Genomic_DNA"/>
</dbReference>
<keyword evidence="1" id="KW-0812">Transmembrane</keyword>
<sequence>SEIHPMSLLLSSTLRPFVAIQEEDELPSVVLATLVVLLLLLAALIWVAFCMAVHRTARRMAIFKRQRRTQSIIAAAISRAVFDGGRPPDNSPSTFSLFTAHAGPSAALPTYEQALAMEPAPLSIAVISSAPHLSSGLANPPAYNREIKSNRVVRIAPERPGVSSNLCPPSYEYSTRPSSSRTRVYTLPSTVADV</sequence>
<evidence type="ECO:0000313" key="2">
    <source>
        <dbReference type="EMBL" id="GMT05744.1"/>
    </source>
</evidence>
<dbReference type="Proteomes" id="UP001432027">
    <property type="component" value="Unassembled WGS sequence"/>
</dbReference>
<keyword evidence="1" id="KW-0472">Membrane</keyword>
<reference evidence="2" key="1">
    <citation type="submission" date="2023-10" db="EMBL/GenBank/DDBJ databases">
        <title>Genome assembly of Pristionchus species.</title>
        <authorList>
            <person name="Yoshida K."/>
            <person name="Sommer R.J."/>
        </authorList>
    </citation>
    <scope>NUCLEOTIDE SEQUENCE</scope>
    <source>
        <strain evidence="2">RS0144</strain>
    </source>
</reference>
<gene>
    <name evidence="2" type="ORF">PENTCL1PPCAC_27918</name>
</gene>
<comment type="caution">
    <text evidence="2">The sequence shown here is derived from an EMBL/GenBank/DDBJ whole genome shotgun (WGS) entry which is preliminary data.</text>
</comment>
<feature type="non-terminal residue" evidence="2">
    <location>
        <position position="1"/>
    </location>
</feature>
<keyword evidence="1" id="KW-1133">Transmembrane helix</keyword>
<keyword evidence="3" id="KW-1185">Reference proteome</keyword>
<organism evidence="2 3">
    <name type="scientific">Pristionchus entomophagus</name>
    <dbReference type="NCBI Taxonomy" id="358040"/>
    <lineage>
        <taxon>Eukaryota</taxon>
        <taxon>Metazoa</taxon>
        <taxon>Ecdysozoa</taxon>
        <taxon>Nematoda</taxon>
        <taxon>Chromadorea</taxon>
        <taxon>Rhabditida</taxon>
        <taxon>Rhabditina</taxon>
        <taxon>Diplogasteromorpha</taxon>
        <taxon>Diplogasteroidea</taxon>
        <taxon>Neodiplogasteridae</taxon>
        <taxon>Pristionchus</taxon>
    </lineage>
</organism>
<name>A0AAV5UHB8_9BILA</name>
<accession>A0AAV5UHB8</accession>
<dbReference type="AlphaFoldDB" id="A0AAV5UHB8"/>
<proteinExistence type="predicted"/>
<evidence type="ECO:0000313" key="3">
    <source>
        <dbReference type="Proteomes" id="UP001432027"/>
    </source>
</evidence>
<protein>
    <submittedName>
        <fullName evidence="2">Uncharacterized protein</fullName>
    </submittedName>
</protein>
<evidence type="ECO:0000256" key="1">
    <source>
        <dbReference type="SAM" id="Phobius"/>
    </source>
</evidence>
<feature type="transmembrane region" description="Helical" evidence="1">
    <location>
        <begin position="29"/>
        <end position="53"/>
    </location>
</feature>